<proteinExistence type="predicted"/>
<gene>
    <name evidence="2" type="ORF">EVAR_75664_1</name>
</gene>
<name>A0A4C1U046_EUMVA</name>
<feature type="region of interest" description="Disordered" evidence="1">
    <location>
        <begin position="1"/>
        <end position="44"/>
    </location>
</feature>
<keyword evidence="3" id="KW-1185">Reference proteome</keyword>
<evidence type="ECO:0000313" key="2">
    <source>
        <dbReference type="EMBL" id="GBP19692.1"/>
    </source>
</evidence>
<organism evidence="2 3">
    <name type="scientific">Eumeta variegata</name>
    <name type="common">Bagworm moth</name>
    <name type="synonym">Eumeta japonica</name>
    <dbReference type="NCBI Taxonomy" id="151549"/>
    <lineage>
        <taxon>Eukaryota</taxon>
        <taxon>Metazoa</taxon>
        <taxon>Ecdysozoa</taxon>
        <taxon>Arthropoda</taxon>
        <taxon>Hexapoda</taxon>
        <taxon>Insecta</taxon>
        <taxon>Pterygota</taxon>
        <taxon>Neoptera</taxon>
        <taxon>Endopterygota</taxon>
        <taxon>Lepidoptera</taxon>
        <taxon>Glossata</taxon>
        <taxon>Ditrysia</taxon>
        <taxon>Tineoidea</taxon>
        <taxon>Psychidae</taxon>
        <taxon>Oiketicinae</taxon>
        <taxon>Eumeta</taxon>
    </lineage>
</organism>
<reference evidence="2 3" key="1">
    <citation type="journal article" date="2019" name="Commun. Biol.">
        <title>The bagworm genome reveals a unique fibroin gene that provides high tensile strength.</title>
        <authorList>
            <person name="Kono N."/>
            <person name="Nakamura H."/>
            <person name="Ohtoshi R."/>
            <person name="Tomita M."/>
            <person name="Numata K."/>
            <person name="Arakawa K."/>
        </authorList>
    </citation>
    <scope>NUCLEOTIDE SEQUENCE [LARGE SCALE GENOMIC DNA]</scope>
</reference>
<dbReference type="AlphaFoldDB" id="A0A4C1U046"/>
<dbReference type="Proteomes" id="UP000299102">
    <property type="component" value="Unassembled WGS sequence"/>
</dbReference>
<comment type="caution">
    <text evidence="2">The sequence shown here is derived from an EMBL/GenBank/DDBJ whole genome shotgun (WGS) entry which is preliminary data.</text>
</comment>
<sequence>MYRDGPRASAAGRPRRRGSETSADNQHDKRAVRAGARRATSEHAKAYRIARTSALVRRMRSHRAFDFSKLHGKN</sequence>
<protein>
    <submittedName>
        <fullName evidence="2">Uncharacterized protein</fullName>
    </submittedName>
</protein>
<evidence type="ECO:0000256" key="1">
    <source>
        <dbReference type="SAM" id="MobiDB-lite"/>
    </source>
</evidence>
<dbReference type="EMBL" id="BGZK01000110">
    <property type="protein sequence ID" value="GBP19692.1"/>
    <property type="molecule type" value="Genomic_DNA"/>
</dbReference>
<evidence type="ECO:0000313" key="3">
    <source>
        <dbReference type="Proteomes" id="UP000299102"/>
    </source>
</evidence>
<accession>A0A4C1U046</accession>